<proteinExistence type="predicted"/>
<keyword evidence="3" id="KW-1185">Reference proteome</keyword>
<accession>A0A4R4RTP5</accession>
<protein>
    <submittedName>
        <fullName evidence="2">Uncharacterized protein</fullName>
    </submittedName>
</protein>
<dbReference type="EMBL" id="SMKL01000017">
    <property type="protein sequence ID" value="TDC52182.1"/>
    <property type="molecule type" value="Genomic_DNA"/>
</dbReference>
<gene>
    <name evidence="2" type="ORF">E1212_10110</name>
</gene>
<feature type="compositionally biased region" description="Polar residues" evidence="1">
    <location>
        <begin position="63"/>
        <end position="80"/>
    </location>
</feature>
<organism evidence="2 3">
    <name type="scientific">Jiangella ureilytica</name>
    <dbReference type="NCBI Taxonomy" id="2530374"/>
    <lineage>
        <taxon>Bacteria</taxon>
        <taxon>Bacillati</taxon>
        <taxon>Actinomycetota</taxon>
        <taxon>Actinomycetes</taxon>
        <taxon>Jiangellales</taxon>
        <taxon>Jiangellaceae</taxon>
        <taxon>Jiangella</taxon>
    </lineage>
</organism>
<evidence type="ECO:0000256" key="1">
    <source>
        <dbReference type="SAM" id="MobiDB-lite"/>
    </source>
</evidence>
<dbReference type="Proteomes" id="UP000295621">
    <property type="component" value="Unassembled WGS sequence"/>
</dbReference>
<dbReference type="OrthoDB" id="5168423at2"/>
<comment type="caution">
    <text evidence="2">The sequence shown here is derived from an EMBL/GenBank/DDBJ whole genome shotgun (WGS) entry which is preliminary data.</text>
</comment>
<dbReference type="SUPFAM" id="SSF50998">
    <property type="entry name" value="Quinoprotein alcohol dehydrogenase-like"/>
    <property type="match status" value="1"/>
</dbReference>
<feature type="compositionally biased region" description="Basic and acidic residues" evidence="1">
    <location>
        <begin position="19"/>
        <end position="33"/>
    </location>
</feature>
<reference evidence="2 3" key="1">
    <citation type="submission" date="2019-02" db="EMBL/GenBank/DDBJ databases">
        <title>Draft genome sequences of novel Actinobacteria.</title>
        <authorList>
            <person name="Sahin N."/>
            <person name="Ay H."/>
            <person name="Saygin H."/>
        </authorList>
    </citation>
    <scope>NUCLEOTIDE SEQUENCE [LARGE SCALE GENOMIC DNA]</scope>
    <source>
        <strain evidence="2 3">KC603</strain>
    </source>
</reference>
<feature type="region of interest" description="Disordered" evidence="1">
    <location>
        <begin position="1"/>
        <end position="36"/>
    </location>
</feature>
<name>A0A4R4RTP5_9ACTN</name>
<feature type="region of interest" description="Disordered" evidence="1">
    <location>
        <begin position="56"/>
        <end position="101"/>
    </location>
</feature>
<evidence type="ECO:0000313" key="2">
    <source>
        <dbReference type="EMBL" id="TDC52182.1"/>
    </source>
</evidence>
<dbReference type="AlphaFoldDB" id="A0A4R4RTP5"/>
<evidence type="ECO:0000313" key="3">
    <source>
        <dbReference type="Proteomes" id="UP000295621"/>
    </source>
</evidence>
<dbReference type="InterPro" id="IPR011047">
    <property type="entry name" value="Quinoprotein_ADH-like_sf"/>
</dbReference>
<sequence length="506" mass="52410">MSVSPAGRAPVPYGIWHNVSRDDERAHVDREDPLDMSTTRGRIAALLAVAAVALTGCGDDSDPSASEPSTDAPSQAPSDDSTPEETGLESPCPPQLRESLPEGLRPDACWAHSDLERPVLADGIVFALEPDASDPTAARHVIALDAETGDRLWKSSVLPGPASGLRATEVGGDPGVAVVVTESDAGDALTEASAAWGYLAWPADAGGDDGGDAGSEDPAFEPEVHITAPQSELAATDVYWTDQGLLAGDQFLAPGAAEFTTVNRDPEPMVIGDYDLDERFAGVSGDLLLSYVKGVAWTPDGPENGSTHVGWLARSADGTEAWNTVTGTPNEEDSLFGEGPNQLTIIVGGYVLTVTPTDENYTTFELSWLDAATHEAVTPTPADLAGAEPAAAAADVMAGETGTLLSPDGTHLFASWSTLAVIVDIEAGTVTRVPTDFGIQGWAVDDTTVYGSTENGTLTIDLASGEATAIEPPHESFEMVDGEFGAAILEGAVGEPSYLVGGRRTS</sequence>